<sequence length="426" mass="47286">MEKFGITKVQSLKISSIVILGQGLLAASANSLQSSREVEADQAARSIIGICPRMTSLLYNPDEFWPSEVELPLFEPEIEPHTGILPCMGAILISNLLTHSVSSLTAAHALFAFPDNAGAAFSENLTRIDINARLVRSLRRFPKIPVAKLRKVGIYNIDNLVDWELFQSNGYVLEFPRVEDLALGFADRVHGRSTVTSSVHDILFPAIRMLKVSGLAHSMMNFPAHFPPGSVTLLTLLDEPDVFLKAGYNILSCTQNLFVRSLETESTASGIELATALQRLFRQRLRLRNVAFEGVAYTLPKVINWVWLKWFQFTTHILSVKDIVKLLVQLPRLKTLVLKCQTMPLDDMGADASFDPNGANPVHASLQRFDIETQQYLDMTEIIELVSCLPAISEVGVSRDLVAAMDSCIKALLSKSHVLVREFSQV</sequence>
<organism evidence="1 2">
    <name type="scientific">Linderina macrospora</name>
    <dbReference type="NCBI Taxonomy" id="4868"/>
    <lineage>
        <taxon>Eukaryota</taxon>
        <taxon>Fungi</taxon>
        <taxon>Fungi incertae sedis</taxon>
        <taxon>Zoopagomycota</taxon>
        <taxon>Kickxellomycotina</taxon>
        <taxon>Kickxellomycetes</taxon>
        <taxon>Kickxellales</taxon>
        <taxon>Kickxellaceae</taxon>
        <taxon>Linderina</taxon>
    </lineage>
</organism>
<keyword evidence="2" id="KW-1185">Reference proteome</keyword>
<dbReference type="EMBL" id="JANBPW010000355">
    <property type="protein sequence ID" value="KAJ1949808.1"/>
    <property type="molecule type" value="Genomic_DNA"/>
</dbReference>
<reference evidence="1" key="1">
    <citation type="submission" date="2022-07" db="EMBL/GenBank/DDBJ databases">
        <title>Phylogenomic reconstructions and comparative analyses of Kickxellomycotina fungi.</title>
        <authorList>
            <person name="Reynolds N.K."/>
            <person name="Stajich J.E."/>
            <person name="Barry K."/>
            <person name="Grigoriev I.V."/>
            <person name="Crous P."/>
            <person name="Smith M.E."/>
        </authorList>
    </citation>
    <scope>NUCLEOTIDE SEQUENCE</scope>
    <source>
        <strain evidence="1">NRRL 5244</strain>
    </source>
</reference>
<name>A0ACC1JFC4_9FUNG</name>
<evidence type="ECO:0000313" key="1">
    <source>
        <dbReference type="EMBL" id="KAJ1949808.1"/>
    </source>
</evidence>
<comment type="caution">
    <text evidence="1">The sequence shown here is derived from an EMBL/GenBank/DDBJ whole genome shotgun (WGS) entry which is preliminary data.</text>
</comment>
<gene>
    <name evidence="1" type="ORF">FBU59_000981</name>
</gene>
<evidence type="ECO:0000313" key="2">
    <source>
        <dbReference type="Proteomes" id="UP001150603"/>
    </source>
</evidence>
<proteinExistence type="predicted"/>
<protein>
    <submittedName>
        <fullName evidence="1">Uncharacterized protein</fullName>
    </submittedName>
</protein>
<dbReference type="Proteomes" id="UP001150603">
    <property type="component" value="Unassembled WGS sequence"/>
</dbReference>
<accession>A0ACC1JFC4</accession>